<evidence type="ECO:0000313" key="2">
    <source>
        <dbReference type="Proteomes" id="UP000828941"/>
    </source>
</evidence>
<sequence>MLKRLTSIIIERGALPVLEEFTIWSIFQLKEVPSGMQYLEELRIIELLDMPTEFIQSIDPDGGQMYWTIKHVPLIKIYDKVGPNLYDLKIRMLSMEL</sequence>
<gene>
    <name evidence="1" type="ORF">L6164_028395</name>
</gene>
<proteinExistence type="predicted"/>
<evidence type="ECO:0000313" key="1">
    <source>
        <dbReference type="EMBL" id="KAI4305003.1"/>
    </source>
</evidence>
<accession>A0ACB9L6C9</accession>
<dbReference type="EMBL" id="CM039437">
    <property type="protein sequence ID" value="KAI4305003.1"/>
    <property type="molecule type" value="Genomic_DNA"/>
</dbReference>
<reference evidence="1 2" key="1">
    <citation type="journal article" date="2022" name="DNA Res.">
        <title>Chromosomal-level genome assembly of the orchid tree Bauhinia variegata (Leguminosae; Cercidoideae) supports the allotetraploid origin hypothesis of Bauhinia.</title>
        <authorList>
            <person name="Zhong Y."/>
            <person name="Chen Y."/>
            <person name="Zheng D."/>
            <person name="Pang J."/>
            <person name="Liu Y."/>
            <person name="Luo S."/>
            <person name="Meng S."/>
            <person name="Qian L."/>
            <person name="Wei D."/>
            <person name="Dai S."/>
            <person name="Zhou R."/>
        </authorList>
    </citation>
    <scope>NUCLEOTIDE SEQUENCE [LARGE SCALE GENOMIC DNA]</scope>
    <source>
        <strain evidence="1">BV-YZ2020</strain>
    </source>
</reference>
<keyword evidence="2" id="KW-1185">Reference proteome</keyword>
<comment type="caution">
    <text evidence="1">The sequence shown here is derived from an EMBL/GenBank/DDBJ whole genome shotgun (WGS) entry which is preliminary data.</text>
</comment>
<dbReference type="Proteomes" id="UP000828941">
    <property type="component" value="Chromosome 12"/>
</dbReference>
<protein>
    <submittedName>
        <fullName evidence="1">Uncharacterized protein</fullName>
    </submittedName>
</protein>
<organism evidence="1 2">
    <name type="scientific">Bauhinia variegata</name>
    <name type="common">Purple orchid tree</name>
    <name type="synonym">Phanera variegata</name>
    <dbReference type="NCBI Taxonomy" id="167791"/>
    <lineage>
        <taxon>Eukaryota</taxon>
        <taxon>Viridiplantae</taxon>
        <taxon>Streptophyta</taxon>
        <taxon>Embryophyta</taxon>
        <taxon>Tracheophyta</taxon>
        <taxon>Spermatophyta</taxon>
        <taxon>Magnoliopsida</taxon>
        <taxon>eudicotyledons</taxon>
        <taxon>Gunneridae</taxon>
        <taxon>Pentapetalae</taxon>
        <taxon>rosids</taxon>
        <taxon>fabids</taxon>
        <taxon>Fabales</taxon>
        <taxon>Fabaceae</taxon>
        <taxon>Cercidoideae</taxon>
        <taxon>Cercideae</taxon>
        <taxon>Bauhiniinae</taxon>
        <taxon>Bauhinia</taxon>
    </lineage>
</organism>
<name>A0ACB9L6C9_BAUVA</name>